<organism evidence="1 2">
    <name type="scientific">Rhodovibrio sodomensis</name>
    <dbReference type="NCBI Taxonomy" id="1088"/>
    <lineage>
        <taxon>Bacteria</taxon>
        <taxon>Pseudomonadati</taxon>
        <taxon>Pseudomonadota</taxon>
        <taxon>Alphaproteobacteria</taxon>
        <taxon>Rhodospirillales</taxon>
        <taxon>Rhodovibrionaceae</taxon>
        <taxon>Rhodovibrio</taxon>
    </lineage>
</organism>
<evidence type="ECO:0000313" key="2">
    <source>
        <dbReference type="Proteomes" id="UP001296873"/>
    </source>
</evidence>
<evidence type="ECO:0000313" key="1">
    <source>
        <dbReference type="EMBL" id="MBK1668446.1"/>
    </source>
</evidence>
<comment type="caution">
    <text evidence="1">The sequence shown here is derived from an EMBL/GenBank/DDBJ whole genome shotgun (WGS) entry which is preliminary data.</text>
</comment>
<dbReference type="RefSeq" id="WP_200340760.1">
    <property type="nucleotide sequence ID" value="NZ_NRRL01000023.1"/>
</dbReference>
<keyword evidence="2" id="KW-1185">Reference proteome</keyword>
<sequence length="214" mass="23653">MTNVSQTESKTTIRNQLQRAAVEALEQNGWTVERMPGTGKSSLRRIKKGTDARIVSIRTTQDQWIAFPRINERDEFGTLPKVDFVVASSVDDRHHPKTALVHLLDGDEMRERFARAVKARKAAGYALQVGRGIWISLYQEEATSPVTRVGAGAGRQTPPIARIPLQNVGHQDLSSVDEVDRDDETARLTIPEAKALLAESFGVDPSNVKITIEA</sequence>
<reference evidence="1 2" key="1">
    <citation type="journal article" date="2020" name="Microorganisms">
        <title>Osmotic Adaptation and Compatible Solute Biosynthesis of Phototrophic Bacteria as Revealed from Genome Analyses.</title>
        <authorList>
            <person name="Imhoff J.F."/>
            <person name="Rahn T."/>
            <person name="Kunzel S."/>
            <person name="Keller A."/>
            <person name="Neulinger S.C."/>
        </authorList>
    </citation>
    <scope>NUCLEOTIDE SEQUENCE [LARGE SCALE GENOMIC DNA]</scope>
    <source>
        <strain evidence="1 2">DSM 9895</strain>
    </source>
</reference>
<dbReference type="EMBL" id="NRRL01000023">
    <property type="protein sequence ID" value="MBK1668446.1"/>
    <property type="molecule type" value="Genomic_DNA"/>
</dbReference>
<proteinExistence type="predicted"/>
<dbReference type="Proteomes" id="UP001296873">
    <property type="component" value="Unassembled WGS sequence"/>
</dbReference>
<name>A0ABS1DDB8_9PROT</name>
<gene>
    <name evidence="1" type="ORF">CKO28_10410</name>
</gene>
<protein>
    <submittedName>
        <fullName evidence="1">Uncharacterized protein</fullName>
    </submittedName>
</protein>
<accession>A0ABS1DDB8</accession>